<proteinExistence type="predicted"/>
<dbReference type="Proteomes" id="UP000724874">
    <property type="component" value="Unassembled WGS sequence"/>
</dbReference>
<evidence type="ECO:0000256" key="2">
    <source>
        <dbReference type="SAM" id="Phobius"/>
    </source>
</evidence>
<dbReference type="EMBL" id="JADNYJ010000117">
    <property type="protein sequence ID" value="KAF8883190.1"/>
    <property type="molecule type" value="Genomic_DNA"/>
</dbReference>
<evidence type="ECO:0000256" key="1">
    <source>
        <dbReference type="SAM" id="MobiDB-lite"/>
    </source>
</evidence>
<organism evidence="3 4">
    <name type="scientific">Gymnopilus junonius</name>
    <name type="common">Spectacular rustgill mushroom</name>
    <name type="synonym">Gymnopilus spectabilis subsp. junonius</name>
    <dbReference type="NCBI Taxonomy" id="109634"/>
    <lineage>
        <taxon>Eukaryota</taxon>
        <taxon>Fungi</taxon>
        <taxon>Dikarya</taxon>
        <taxon>Basidiomycota</taxon>
        <taxon>Agaricomycotina</taxon>
        <taxon>Agaricomycetes</taxon>
        <taxon>Agaricomycetidae</taxon>
        <taxon>Agaricales</taxon>
        <taxon>Agaricineae</taxon>
        <taxon>Hymenogastraceae</taxon>
        <taxon>Gymnopilus</taxon>
    </lineage>
</organism>
<accession>A0A9P5NE80</accession>
<keyword evidence="4" id="KW-1185">Reference proteome</keyword>
<feature type="compositionally biased region" description="Low complexity" evidence="1">
    <location>
        <begin position="177"/>
        <end position="195"/>
    </location>
</feature>
<keyword evidence="2" id="KW-0472">Membrane</keyword>
<keyword evidence="2" id="KW-0812">Transmembrane</keyword>
<protein>
    <submittedName>
        <fullName evidence="3">Uncharacterized protein</fullName>
    </submittedName>
</protein>
<name>A0A9P5NE80_GYMJU</name>
<feature type="compositionally biased region" description="Low complexity" evidence="1">
    <location>
        <begin position="144"/>
        <end position="169"/>
    </location>
</feature>
<feature type="region of interest" description="Disordered" evidence="1">
    <location>
        <begin position="129"/>
        <end position="195"/>
    </location>
</feature>
<reference evidence="3" key="1">
    <citation type="submission" date="2020-11" db="EMBL/GenBank/DDBJ databases">
        <authorList>
            <consortium name="DOE Joint Genome Institute"/>
            <person name="Ahrendt S."/>
            <person name="Riley R."/>
            <person name="Andreopoulos W."/>
            <person name="LaButti K."/>
            <person name="Pangilinan J."/>
            <person name="Ruiz-duenas F.J."/>
            <person name="Barrasa J.M."/>
            <person name="Sanchez-Garcia M."/>
            <person name="Camarero S."/>
            <person name="Miyauchi S."/>
            <person name="Serrano A."/>
            <person name="Linde D."/>
            <person name="Babiker R."/>
            <person name="Drula E."/>
            <person name="Ayuso-Fernandez I."/>
            <person name="Pacheco R."/>
            <person name="Padilla G."/>
            <person name="Ferreira P."/>
            <person name="Barriuso J."/>
            <person name="Kellner H."/>
            <person name="Castanera R."/>
            <person name="Alfaro M."/>
            <person name="Ramirez L."/>
            <person name="Pisabarro A.G."/>
            <person name="Kuo A."/>
            <person name="Tritt A."/>
            <person name="Lipzen A."/>
            <person name="He G."/>
            <person name="Yan M."/>
            <person name="Ng V."/>
            <person name="Cullen D."/>
            <person name="Martin F."/>
            <person name="Rosso M.-N."/>
            <person name="Henrissat B."/>
            <person name="Hibbett D."/>
            <person name="Martinez A.T."/>
            <person name="Grigoriev I.V."/>
        </authorList>
    </citation>
    <scope>NUCLEOTIDE SEQUENCE</scope>
    <source>
        <strain evidence="3">AH 44721</strain>
    </source>
</reference>
<dbReference type="OrthoDB" id="3265734at2759"/>
<feature type="compositionally biased region" description="Pro residues" evidence="1">
    <location>
        <begin position="134"/>
        <end position="143"/>
    </location>
</feature>
<sequence>MSINVDDTDSSIRYSGNWDVLIGSTRQWGAGTVHSTTQHGASATITFTGTRIVLYCTLFHGTGNEIANLNFDGKTTTVSKPSQSQDVFNDVWFDSGEILGVQHTLVISNGGGSSDTPLQIDQFFIEGVLDSPSAAPPPPPPPSTTASPNQAIQQKTTTTTQVTTTLVTGNVGGAAKTSSSRSGAPGSSSSSTTSSGALSTALLTAAPTTVTGIGDTTVVSIQYISTASVNGSSPDEAANPSKSGAIHSSRTVAVGGIVGGVIGALFLILSLLLLFFILRRRKKANQHILLADDAEKLNVGSKLHSPPMAEAQEITSPVSDTSSSGMYVASRTEKQSDFFSDTSHQFAPLTDVIPTQSNSPHRDTSHSFYAPYDHGQDTALHGSRPLSGETVVESALSPIHVSPPYADDALRPPSYHQNPSN</sequence>
<evidence type="ECO:0000313" key="4">
    <source>
        <dbReference type="Proteomes" id="UP000724874"/>
    </source>
</evidence>
<feature type="region of interest" description="Disordered" evidence="1">
    <location>
        <begin position="354"/>
        <end position="421"/>
    </location>
</feature>
<dbReference type="Gene3D" id="2.60.120.260">
    <property type="entry name" value="Galactose-binding domain-like"/>
    <property type="match status" value="1"/>
</dbReference>
<evidence type="ECO:0000313" key="3">
    <source>
        <dbReference type="EMBL" id="KAF8883190.1"/>
    </source>
</evidence>
<feature type="transmembrane region" description="Helical" evidence="2">
    <location>
        <begin position="252"/>
        <end position="278"/>
    </location>
</feature>
<comment type="caution">
    <text evidence="3">The sequence shown here is derived from an EMBL/GenBank/DDBJ whole genome shotgun (WGS) entry which is preliminary data.</text>
</comment>
<keyword evidence="2" id="KW-1133">Transmembrane helix</keyword>
<dbReference type="AlphaFoldDB" id="A0A9P5NE80"/>
<gene>
    <name evidence="3" type="ORF">CPB84DRAFT_1827717</name>
</gene>